<dbReference type="SUPFAM" id="SSF56731">
    <property type="entry name" value="DNA primase core"/>
    <property type="match status" value="1"/>
</dbReference>
<dbReference type="PANTHER" id="PTHR30313">
    <property type="entry name" value="DNA PRIMASE"/>
    <property type="match status" value="1"/>
</dbReference>
<evidence type="ECO:0000256" key="12">
    <source>
        <dbReference type="HAMAP-Rule" id="MF_00974"/>
    </source>
</evidence>
<dbReference type="InterPro" id="IPR002694">
    <property type="entry name" value="Znf_CHC2"/>
</dbReference>
<keyword evidence="7 12" id="KW-0863">Zinc-finger</keyword>
<dbReference type="Pfam" id="PF13155">
    <property type="entry name" value="Toprim_2"/>
    <property type="match status" value="1"/>
</dbReference>
<evidence type="ECO:0000256" key="13">
    <source>
        <dbReference type="PIRNR" id="PIRNR002811"/>
    </source>
</evidence>
<keyword evidence="10 12" id="KW-0238">DNA-binding</keyword>
<dbReference type="CDD" id="cd03364">
    <property type="entry name" value="TOPRIM_DnaG_primases"/>
    <property type="match status" value="1"/>
</dbReference>
<keyword evidence="17" id="KW-1185">Reference proteome</keyword>
<feature type="region of interest" description="Disordered" evidence="14">
    <location>
        <begin position="566"/>
        <end position="585"/>
    </location>
</feature>
<gene>
    <name evidence="12 16" type="primary">dnaG</name>
    <name evidence="16" type="ORF">ACFQ2J_06200</name>
</gene>
<dbReference type="Pfam" id="PF10410">
    <property type="entry name" value="DnaB_bind"/>
    <property type="match status" value="1"/>
</dbReference>
<feature type="zinc finger region" description="CHC2-type" evidence="12">
    <location>
        <begin position="40"/>
        <end position="64"/>
    </location>
</feature>
<dbReference type="InterPro" id="IPR013264">
    <property type="entry name" value="DNAG_N"/>
</dbReference>
<dbReference type="InterPro" id="IPR037068">
    <property type="entry name" value="DNA_primase_core_N_sf"/>
</dbReference>
<accession>A0ABW3KYT7</accession>
<evidence type="ECO:0000256" key="5">
    <source>
        <dbReference type="ARBA" id="ARBA00022705"/>
    </source>
</evidence>
<evidence type="ECO:0000313" key="16">
    <source>
        <dbReference type="EMBL" id="MFD1018785.1"/>
    </source>
</evidence>
<keyword evidence="8 12" id="KW-0862">Zinc</keyword>
<dbReference type="Gene3D" id="1.10.860.10">
    <property type="entry name" value="DNAb Helicase, Chain A"/>
    <property type="match status" value="1"/>
</dbReference>
<dbReference type="InterPro" id="IPR036185">
    <property type="entry name" value="DNA_heli_DnaB-like_N_sf"/>
</dbReference>
<comment type="function">
    <text evidence="12 13">RNA polymerase that catalyzes the synthesis of short RNA molecules used as primers for DNA polymerase during DNA replication.</text>
</comment>
<sequence>MSGHLPEETIDEIRRSNDIVDVVGEYVQLKKQGRNYFGLCPFHGEKTPSFSVSLDKQIFHCFGCGKGGNAITFLIEMEGYTFIQAIRHLADKSGYHLPEEVRSSDSSQSSSKEDQTVLDANNWLMKLYHHLLRNTKEGKEGYAYLIERGFTDEIIDRFQLGYAPNSKDFVVRFLEKKGFHPQAMVKAGLLSVNDHGEYSDRFRGRVIFPIRNHLGKTVAFGGRAIFDQEPKYLNSPETELFQKGKLLYNFDLARSAIRKKGSVILFEGYVDVIAANQAGVENGIGTLGTSITEQQAKLIRRYVDQAIVCYDGDRPGIEASLKAAKLLMKTGCQVKMARLPDGMDPDDYIKAYGAERFQNEVIGASDTYVAFIMRHLRKEFNLNLEGDRITYVEKVLKEVATVDRAIEREHYLQELANEFELSMDTLKDEVAKLSKRQGKRDNTKENRYTNSIQRQNSEAKLLPAFHNAERALLAYMLRDATIADKVQHELGGNFNISDHQVIVTYLYAYFEEGNEPDASLFIEKLPDPDLRSLVIQLAMMHVQDDISDREINDYIRLIRAEQSDKSDIRSLQEQQKDAEKRNDPIKAAEIAMQILQMKKDLKKQH</sequence>
<dbReference type="Gene3D" id="3.90.580.10">
    <property type="entry name" value="Zinc finger, CHC2-type domain"/>
    <property type="match status" value="1"/>
</dbReference>
<comment type="cofactor">
    <cofactor evidence="12 13">
        <name>Zn(2+)</name>
        <dbReference type="ChEBI" id="CHEBI:29105"/>
    </cofactor>
    <text evidence="12 13">Binds 1 zinc ion per monomer.</text>
</comment>
<comment type="subunit">
    <text evidence="12">Monomer. Interacts with DnaB.</text>
</comment>
<dbReference type="Gene3D" id="6.10.140.360">
    <property type="match status" value="1"/>
</dbReference>
<keyword evidence="9" id="KW-0460">Magnesium</keyword>
<keyword evidence="2 12" id="KW-0639">Primosome</keyword>
<dbReference type="Gene3D" id="3.40.1360.10">
    <property type="match status" value="1"/>
</dbReference>
<dbReference type="InterPro" id="IPR036977">
    <property type="entry name" value="DNA_primase_Znf_CHC2"/>
</dbReference>
<dbReference type="SMART" id="SM00493">
    <property type="entry name" value="TOPRIM"/>
    <property type="match status" value="1"/>
</dbReference>
<organism evidence="16 17">
    <name type="scientific">Thalassobacillus hwangdonensis</name>
    <dbReference type="NCBI Taxonomy" id="546108"/>
    <lineage>
        <taxon>Bacteria</taxon>
        <taxon>Bacillati</taxon>
        <taxon>Bacillota</taxon>
        <taxon>Bacilli</taxon>
        <taxon>Bacillales</taxon>
        <taxon>Bacillaceae</taxon>
        <taxon>Thalassobacillus</taxon>
    </lineage>
</organism>
<dbReference type="PROSITE" id="PS50880">
    <property type="entry name" value="TOPRIM"/>
    <property type="match status" value="1"/>
</dbReference>
<evidence type="ECO:0000256" key="7">
    <source>
        <dbReference type="ARBA" id="ARBA00022771"/>
    </source>
</evidence>
<comment type="similarity">
    <text evidence="12 13">Belongs to the DnaG primase family.</text>
</comment>
<comment type="domain">
    <text evidence="12">Contains an N-terminal zinc-binding domain, a central core domain that contains the primase activity, and a C-terminal DnaB-binding domain.</text>
</comment>
<reference evidence="17" key="1">
    <citation type="journal article" date="2019" name="Int. J. Syst. Evol. Microbiol.">
        <title>The Global Catalogue of Microorganisms (GCM) 10K type strain sequencing project: providing services to taxonomists for standard genome sequencing and annotation.</title>
        <authorList>
            <consortium name="The Broad Institute Genomics Platform"/>
            <consortium name="The Broad Institute Genome Sequencing Center for Infectious Disease"/>
            <person name="Wu L."/>
            <person name="Ma J."/>
        </authorList>
    </citation>
    <scope>NUCLEOTIDE SEQUENCE [LARGE SCALE GENOMIC DNA]</scope>
    <source>
        <strain evidence="17">CCUG 56607</strain>
    </source>
</reference>
<evidence type="ECO:0000256" key="4">
    <source>
        <dbReference type="ARBA" id="ARBA00022695"/>
    </source>
</evidence>
<dbReference type="PANTHER" id="PTHR30313:SF2">
    <property type="entry name" value="DNA PRIMASE"/>
    <property type="match status" value="1"/>
</dbReference>
<evidence type="ECO:0000256" key="8">
    <source>
        <dbReference type="ARBA" id="ARBA00022833"/>
    </source>
</evidence>
<dbReference type="SUPFAM" id="SSF57783">
    <property type="entry name" value="Zinc beta-ribbon"/>
    <property type="match status" value="1"/>
</dbReference>
<dbReference type="SMART" id="SM00400">
    <property type="entry name" value="ZnF_CHCC"/>
    <property type="match status" value="1"/>
</dbReference>
<evidence type="ECO:0000256" key="3">
    <source>
        <dbReference type="ARBA" id="ARBA00022679"/>
    </source>
</evidence>
<dbReference type="InterPro" id="IPR034151">
    <property type="entry name" value="TOPRIM_DnaG_bac"/>
</dbReference>
<evidence type="ECO:0000256" key="6">
    <source>
        <dbReference type="ARBA" id="ARBA00022723"/>
    </source>
</evidence>
<keyword evidence="1 12" id="KW-0240">DNA-directed RNA polymerase</keyword>
<evidence type="ECO:0000259" key="15">
    <source>
        <dbReference type="PROSITE" id="PS50880"/>
    </source>
</evidence>
<keyword evidence="11 12" id="KW-0804">Transcription</keyword>
<dbReference type="PIRSF" id="PIRSF002811">
    <property type="entry name" value="DnaG"/>
    <property type="match status" value="1"/>
</dbReference>
<keyword evidence="4 12" id="KW-0548">Nucleotidyltransferase</keyword>
<dbReference type="InterPro" id="IPR016136">
    <property type="entry name" value="DNA_helicase_N/primase_C"/>
</dbReference>
<comment type="caution">
    <text evidence="16">The sequence shown here is derived from an EMBL/GenBank/DDBJ whole genome shotgun (WGS) entry which is preliminary data.</text>
</comment>
<protein>
    <recommendedName>
        <fullName evidence="12 13">DNA primase</fullName>
        <ecNumber evidence="12">2.7.7.101</ecNumber>
    </recommendedName>
</protein>
<evidence type="ECO:0000256" key="10">
    <source>
        <dbReference type="ARBA" id="ARBA00023125"/>
    </source>
</evidence>
<proteinExistence type="inferred from homology"/>
<dbReference type="HAMAP" id="MF_00974">
    <property type="entry name" value="DNA_primase_DnaG"/>
    <property type="match status" value="1"/>
</dbReference>
<name>A0ABW3KYT7_9BACI</name>
<evidence type="ECO:0000256" key="1">
    <source>
        <dbReference type="ARBA" id="ARBA00022478"/>
    </source>
</evidence>
<dbReference type="Pfam" id="PF08275">
    <property type="entry name" value="DNAG_N"/>
    <property type="match status" value="1"/>
</dbReference>
<dbReference type="RefSeq" id="WP_386057552.1">
    <property type="nucleotide sequence ID" value="NZ_JBHTKL010000001.1"/>
</dbReference>
<dbReference type="InterPro" id="IPR006171">
    <property type="entry name" value="TOPRIM_dom"/>
</dbReference>
<dbReference type="SUPFAM" id="SSF48024">
    <property type="entry name" value="N-terminal domain of DnaB helicase"/>
    <property type="match status" value="1"/>
</dbReference>
<evidence type="ECO:0000313" key="17">
    <source>
        <dbReference type="Proteomes" id="UP001596990"/>
    </source>
</evidence>
<dbReference type="NCBIfam" id="TIGR01391">
    <property type="entry name" value="dnaG"/>
    <property type="match status" value="1"/>
</dbReference>
<dbReference type="EMBL" id="JBHTKL010000001">
    <property type="protein sequence ID" value="MFD1018785.1"/>
    <property type="molecule type" value="Genomic_DNA"/>
</dbReference>
<dbReference type="Proteomes" id="UP001596990">
    <property type="component" value="Unassembled WGS sequence"/>
</dbReference>
<evidence type="ECO:0000256" key="2">
    <source>
        <dbReference type="ARBA" id="ARBA00022515"/>
    </source>
</evidence>
<keyword evidence="3 12" id="KW-0808">Transferase</keyword>
<evidence type="ECO:0000256" key="11">
    <source>
        <dbReference type="ARBA" id="ARBA00023163"/>
    </source>
</evidence>
<keyword evidence="5 12" id="KW-0235">DNA replication</keyword>
<dbReference type="EC" id="2.7.7.101" evidence="12"/>
<keyword evidence="6 12" id="KW-0479">Metal-binding</keyword>
<dbReference type="InterPro" id="IPR006295">
    <property type="entry name" value="DNA_primase_DnaG"/>
</dbReference>
<feature type="domain" description="Toprim" evidence="15">
    <location>
        <begin position="261"/>
        <end position="342"/>
    </location>
</feature>
<comment type="catalytic activity">
    <reaction evidence="12">
        <text>ssDNA + n NTP = ssDNA/pppN(pN)n-1 hybrid + (n-1) diphosphate.</text>
        <dbReference type="EC" id="2.7.7.101"/>
    </reaction>
</comment>
<dbReference type="InterPro" id="IPR050219">
    <property type="entry name" value="DnaG_primase"/>
</dbReference>
<evidence type="ECO:0000256" key="14">
    <source>
        <dbReference type="SAM" id="MobiDB-lite"/>
    </source>
</evidence>
<evidence type="ECO:0000256" key="9">
    <source>
        <dbReference type="ARBA" id="ARBA00022842"/>
    </source>
</evidence>
<dbReference type="Gene3D" id="3.90.980.10">
    <property type="entry name" value="DNA primase, catalytic core, N-terminal domain"/>
    <property type="match status" value="1"/>
</dbReference>
<dbReference type="InterPro" id="IPR019475">
    <property type="entry name" value="DNA_primase_DnaB-bd"/>
</dbReference>
<dbReference type="InterPro" id="IPR030846">
    <property type="entry name" value="DnaG_bac"/>
</dbReference>
<dbReference type="Pfam" id="PF01807">
    <property type="entry name" value="Zn_ribbon_DnaG"/>
    <property type="match status" value="1"/>
</dbReference>